<dbReference type="Gene3D" id="3.40.50.1820">
    <property type="entry name" value="alpha/beta hydrolase"/>
    <property type="match status" value="1"/>
</dbReference>
<dbReference type="RefSeq" id="WP_075513965.1">
    <property type="nucleotide sequence ID" value="NZ_MODZ01000001.1"/>
</dbReference>
<gene>
    <name evidence="3" type="ORF">BK826_01135</name>
</gene>
<protein>
    <recommendedName>
        <fullName evidence="2">Serine aminopeptidase S33 domain-containing protein</fullName>
    </recommendedName>
</protein>
<evidence type="ECO:0000313" key="4">
    <source>
        <dbReference type="Proteomes" id="UP000179540"/>
    </source>
</evidence>
<evidence type="ECO:0000256" key="1">
    <source>
        <dbReference type="SAM" id="MobiDB-lite"/>
    </source>
</evidence>
<feature type="compositionally biased region" description="Basic and acidic residues" evidence="1">
    <location>
        <begin position="272"/>
        <end position="289"/>
    </location>
</feature>
<comment type="caution">
    <text evidence="3">The sequence shown here is derived from an EMBL/GenBank/DDBJ whole genome shotgun (WGS) entry which is preliminary data.</text>
</comment>
<dbReference type="InterPro" id="IPR022742">
    <property type="entry name" value="Hydrolase_4"/>
</dbReference>
<organism evidence="3 4">
    <name type="scientific">Rothia kristinae</name>
    <dbReference type="NCBI Taxonomy" id="37923"/>
    <lineage>
        <taxon>Bacteria</taxon>
        <taxon>Bacillati</taxon>
        <taxon>Actinomycetota</taxon>
        <taxon>Actinomycetes</taxon>
        <taxon>Micrococcales</taxon>
        <taxon>Micrococcaceae</taxon>
        <taxon>Rothia</taxon>
    </lineage>
</organism>
<dbReference type="AlphaFoldDB" id="A0A1S2N536"/>
<dbReference type="SUPFAM" id="SSF53474">
    <property type="entry name" value="alpha/beta-Hydrolases"/>
    <property type="match status" value="1"/>
</dbReference>
<evidence type="ECO:0000313" key="3">
    <source>
        <dbReference type="EMBL" id="OIJ37045.1"/>
    </source>
</evidence>
<reference evidence="3 4" key="1">
    <citation type="submission" date="2016-10" db="EMBL/GenBank/DDBJ databases">
        <title>Draft genome sequence of strain LCT isolated from the Shenzhou X spacecraft of China.</title>
        <authorList>
            <person name="Huang B."/>
        </authorList>
    </citation>
    <scope>NUCLEOTIDE SEQUENCE [LARGE SCALE GENOMIC DNA]</scope>
    <source>
        <strain evidence="3 4">LCT-H5</strain>
    </source>
</reference>
<dbReference type="EMBL" id="MODZ01000001">
    <property type="protein sequence ID" value="OIJ37045.1"/>
    <property type="molecule type" value="Genomic_DNA"/>
</dbReference>
<name>A0A1S2N536_9MICC</name>
<sequence length="289" mass="30688">MGLITYLRHRSAAPGPGVGDLPEGVDVRAQSWDGGPDGVLVLHGFTGSPHSMRPWAREWARRGYAVELPLLPGHGTSVADMATRSWPEWTAAVDDAYWRLAARCERVGVAGLSMGGALAVHLAARRPVAALSLVNPGLVSPQPLSALGGPLSRLVPTVPGVRDDIRREGVSEGAYPRVPVAAAGQMHRLFAAARRSLGAVRAPVQVLRSEVDHVVTDASLRALRSGLPQAPEVVPLPRSWHVATLDHDAPLIFAASARFFADHGLRAASDPTARESRPGPPADVRRDAR</sequence>
<dbReference type="Proteomes" id="UP000179540">
    <property type="component" value="Unassembled WGS sequence"/>
</dbReference>
<feature type="region of interest" description="Disordered" evidence="1">
    <location>
        <begin position="268"/>
        <end position="289"/>
    </location>
</feature>
<dbReference type="InterPro" id="IPR029058">
    <property type="entry name" value="AB_hydrolase_fold"/>
</dbReference>
<dbReference type="OrthoDB" id="9786110at2"/>
<proteinExistence type="predicted"/>
<feature type="domain" description="Serine aminopeptidase S33" evidence="2">
    <location>
        <begin position="39"/>
        <end position="242"/>
    </location>
</feature>
<dbReference type="PANTHER" id="PTHR11614">
    <property type="entry name" value="PHOSPHOLIPASE-RELATED"/>
    <property type="match status" value="1"/>
</dbReference>
<dbReference type="InterPro" id="IPR051044">
    <property type="entry name" value="MAG_DAG_Lipase"/>
</dbReference>
<evidence type="ECO:0000259" key="2">
    <source>
        <dbReference type="Pfam" id="PF12146"/>
    </source>
</evidence>
<accession>A0A1S2N536</accession>
<dbReference type="Pfam" id="PF12146">
    <property type="entry name" value="Hydrolase_4"/>
    <property type="match status" value="1"/>
</dbReference>